<dbReference type="Proteomes" id="UP000051529">
    <property type="component" value="Unassembled WGS sequence"/>
</dbReference>
<dbReference type="GO" id="GO:0051191">
    <property type="term" value="P:prosthetic group biosynthetic process"/>
    <property type="evidence" value="ECO:0007669"/>
    <property type="project" value="InterPro"/>
</dbReference>
<sequence>MNIFNEGKEQNIAQALNTKDKRVALQQKIFAKYPDQTLVDVNLNITGPIKKQSLLREAV</sequence>
<dbReference type="Pfam" id="PF03802">
    <property type="entry name" value="CitX"/>
    <property type="match status" value="1"/>
</dbReference>
<evidence type="ECO:0000256" key="4">
    <source>
        <dbReference type="ARBA" id="ARBA00048574"/>
    </source>
</evidence>
<dbReference type="InterPro" id="IPR005551">
    <property type="entry name" value="CitX"/>
</dbReference>
<dbReference type="GO" id="GO:0050519">
    <property type="term" value="F:holo-citrate lyase synthase activity"/>
    <property type="evidence" value="ECO:0007669"/>
    <property type="project" value="UniProtKB-EC"/>
</dbReference>
<evidence type="ECO:0000256" key="2">
    <source>
        <dbReference type="ARBA" id="ARBA00022679"/>
    </source>
</evidence>
<reference evidence="5 6" key="1">
    <citation type="journal article" date="2015" name="Genome Announc.">
        <title>Expanding the biotechnology potential of lactobacilli through comparative genomics of 213 strains and associated genera.</title>
        <authorList>
            <person name="Sun Z."/>
            <person name="Harris H.M."/>
            <person name="McCann A."/>
            <person name="Guo C."/>
            <person name="Argimon S."/>
            <person name="Zhang W."/>
            <person name="Yang X."/>
            <person name="Jeffery I.B."/>
            <person name="Cooney J.C."/>
            <person name="Kagawa T.F."/>
            <person name="Liu W."/>
            <person name="Song Y."/>
            <person name="Salvetti E."/>
            <person name="Wrobel A."/>
            <person name="Rasinkangas P."/>
            <person name="Parkhill J."/>
            <person name="Rea M.C."/>
            <person name="O'Sullivan O."/>
            <person name="Ritari J."/>
            <person name="Douillard F.P."/>
            <person name="Paul Ross R."/>
            <person name="Yang R."/>
            <person name="Briner A.E."/>
            <person name="Felis G.E."/>
            <person name="de Vos W.M."/>
            <person name="Barrangou R."/>
            <person name="Klaenhammer T.R."/>
            <person name="Caufield P.W."/>
            <person name="Cui Y."/>
            <person name="Zhang H."/>
            <person name="O'Toole P.W."/>
        </authorList>
    </citation>
    <scope>NUCLEOTIDE SEQUENCE [LARGE SCALE GENOMIC DNA]</scope>
    <source>
        <strain evidence="5 6">DSM 16698</strain>
    </source>
</reference>
<comment type="catalytic activity">
    <reaction evidence="4">
        <text>apo-[citrate lyase ACP] + 2'-(5''-triphospho-alpha-D-ribosyl)-3'-dephospho-CoA = holo-[citrate lyase ACP] + diphosphate</text>
        <dbReference type="Rhea" id="RHEA:16333"/>
        <dbReference type="Rhea" id="RHEA-COMP:10157"/>
        <dbReference type="Rhea" id="RHEA-COMP:10158"/>
        <dbReference type="ChEBI" id="CHEBI:29999"/>
        <dbReference type="ChEBI" id="CHEBI:33019"/>
        <dbReference type="ChEBI" id="CHEBI:61378"/>
        <dbReference type="ChEBI" id="CHEBI:82683"/>
        <dbReference type="EC" id="2.7.7.61"/>
    </reaction>
</comment>
<keyword evidence="3" id="KW-0548">Nucleotidyltransferase</keyword>
<evidence type="ECO:0000313" key="6">
    <source>
        <dbReference type="Proteomes" id="UP000051529"/>
    </source>
</evidence>
<dbReference type="AlphaFoldDB" id="A0A0R2KSS9"/>
<keyword evidence="2" id="KW-0808">Transferase</keyword>
<evidence type="ECO:0000256" key="1">
    <source>
        <dbReference type="ARBA" id="ARBA00012524"/>
    </source>
</evidence>
<proteinExistence type="predicted"/>
<name>A0A0R2KSS9_LACAM</name>
<protein>
    <recommendedName>
        <fullName evidence="1">citrate lyase holo-[acyl-carrier protein] synthase</fullName>
        <ecNumber evidence="1">2.7.7.61</ecNumber>
    </recommendedName>
</protein>
<evidence type="ECO:0000313" key="5">
    <source>
        <dbReference type="EMBL" id="KRN92627.1"/>
    </source>
</evidence>
<evidence type="ECO:0000256" key="3">
    <source>
        <dbReference type="ARBA" id="ARBA00022695"/>
    </source>
</evidence>
<dbReference type="PATRIC" id="fig|695563.3.peg.1672"/>
<gene>
    <name evidence="5" type="ORF">IV44_GL001604</name>
</gene>
<dbReference type="EC" id="2.7.7.61" evidence="1"/>
<organism evidence="5 6">
    <name type="scientific">Lactobacillus amylovorus subsp. animalium DSM 16698</name>
    <dbReference type="NCBI Taxonomy" id="695563"/>
    <lineage>
        <taxon>Bacteria</taxon>
        <taxon>Bacillati</taxon>
        <taxon>Bacillota</taxon>
        <taxon>Bacilli</taxon>
        <taxon>Lactobacillales</taxon>
        <taxon>Lactobacillaceae</taxon>
        <taxon>Lactobacillus</taxon>
        <taxon>Lactobacillus amylovorus subsp. animalium</taxon>
    </lineage>
</organism>
<dbReference type="EMBL" id="JQBQ01000006">
    <property type="protein sequence ID" value="KRN92627.1"/>
    <property type="molecule type" value="Genomic_DNA"/>
</dbReference>
<accession>A0A0R2KSS9</accession>
<comment type="caution">
    <text evidence="5">The sequence shown here is derived from an EMBL/GenBank/DDBJ whole genome shotgun (WGS) entry which is preliminary data.</text>
</comment>